<sequence length="87" mass="9621">MQRSFGAVWKLNAAMPGPLSFRITSSSGKTVVVTNVIPVGWKPGQTYYSRQHLQQDLSTTPTTSMSKPQSKNLKGWPTINKSPLLEM</sequence>
<reference evidence="1 2" key="1">
    <citation type="journal article" date="2022" name="Plant J.">
        <title>Chromosome-level genome of Camellia lanceoleosa provides a valuable resource for understanding genome evolution and self-incompatibility.</title>
        <authorList>
            <person name="Gong W."/>
            <person name="Xiao S."/>
            <person name="Wang L."/>
            <person name="Liao Z."/>
            <person name="Chang Y."/>
            <person name="Mo W."/>
            <person name="Hu G."/>
            <person name="Li W."/>
            <person name="Zhao G."/>
            <person name="Zhu H."/>
            <person name="Hu X."/>
            <person name="Ji K."/>
            <person name="Xiang X."/>
            <person name="Song Q."/>
            <person name="Yuan D."/>
            <person name="Jin S."/>
            <person name="Zhang L."/>
        </authorList>
    </citation>
    <scope>NUCLEOTIDE SEQUENCE [LARGE SCALE GENOMIC DNA]</scope>
    <source>
        <strain evidence="1">SQ_2022a</strain>
    </source>
</reference>
<keyword evidence="2" id="KW-1185">Reference proteome</keyword>
<gene>
    <name evidence="1" type="ORF">LOK49_LG02G00709</name>
</gene>
<name>A0ACC0IQH4_9ERIC</name>
<proteinExistence type="predicted"/>
<organism evidence="1 2">
    <name type="scientific">Camellia lanceoleosa</name>
    <dbReference type="NCBI Taxonomy" id="1840588"/>
    <lineage>
        <taxon>Eukaryota</taxon>
        <taxon>Viridiplantae</taxon>
        <taxon>Streptophyta</taxon>
        <taxon>Embryophyta</taxon>
        <taxon>Tracheophyta</taxon>
        <taxon>Spermatophyta</taxon>
        <taxon>Magnoliopsida</taxon>
        <taxon>eudicotyledons</taxon>
        <taxon>Gunneridae</taxon>
        <taxon>Pentapetalae</taxon>
        <taxon>asterids</taxon>
        <taxon>Ericales</taxon>
        <taxon>Theaceae</taxon>
        <taxon>Camellia</taxon>
    </lineage>
</organism>
<comment type="caution">
    <text evidence="1">The sequence shown here is derived from an EMBL/GenBank/DDBJ whole genome shotgun (WGS) entry which is preliminary data.</text>
</comment>
<accession>A0ACC0IQH4</accession>
<evidence type="ECO:0000313" key="2">
    <source>
        <dbReference type="Proteomes" id="UP001060215"/>
    </source>
</evidence>
<dbReference type="EMBL" id="CM045760">
    <property type="protein sequence ID" value="KAI8027865.1"/>
    <property type="molecule type" value="Genomic_DNA"/>
</dbReference>
<evidence type="ECO:0000313" key="1">
    <source>
        <dbReference type="EMBL" id="KAI8027865.1"/>
    </source>
</evidence>
<protein>
    <submittedName>
        <fullName evidence="1">Expansin-B15</fullName>
    </submittedName>
</protein>
<dbReference type="Proteomes" id="UP001060215">
    <property type="component" value="Chromosome 3"/>
</dbReference>